<organism evidence="2 3">
    <name type="scientific">Sclerotinia sclerotiorum (strain ATCC 18683 / 1980 / Ss-1)</name>
    <name type="common">White mold</name>
    <name type="synonym">Whetzelinia sclerotiorum</name>
    <dbReference type="NCBI Taxonomy" id="665079"/>
    <lineage>
        <taxon>Eukaryota</taxon>
        <taxon>Fungi</taxon>
        <taxon>Dikarya</taxon>
        <taxon>Ascomycota</taxon>
        <taxon>Pezizomycotina</taxon>
        <taxon>Leotiomycetes</taxon>
        <taxon>Helotiales</taxon>
        <taxon>Sclerotiniaceae</taxon>
        <taxon>Sclerotinia</taxon>
    </lineage>
</organism>
<evidence type="ECO:0000313" key="2">
    <source>
        <dbReference type="EMBL" id="APA07380.1"/>
    </source>
</evidence>
<feature type="compositionally biased region" description="Basic residues" evidence="1">
    <location>
        <begin position="93"/>
        <end position="113"/>
    </location>
</feature>
<feature type="compositionally biased region" description="Low complexity" evidence="1">
    <location>
        <begin position="18"/>
        <end position="30"/>
    </location>
</feature>
<dbReference type="OrthoDB" id="10617479at2759"/>
<reference evidence="3" key="1">
    <citation type="journal article" date="2017" name="Genome Biol. Evol.">
        <title>The complete genome sequence of the phytopathogenic fungus Sclerotinia sclerotiorum reveals insights into the genome architecture of broad host range pathogens.</title>
        <authorList>
            <person name="Derbyshire M."/>
            <person name="Denton-Giles M."/>
            <person name="Hegedus D."/>
            <person name="Seifbarghy S."/>
            <person name="Rollins J."/>
            <person name="van Kan J."/>
            <person name="Seidl M.F."/>
            <person name="Faino L."/>
            <person name="Mbengue M."/>
            <person name="Navaud O."/>
            <person name="Raffaele S."/>
            <person name="Hammond-Kosack K."/>
            <person name="Heard S."/>
            <person name="Oliver R."/>
        </authorList>
    </citation>
    <scope>NUCLEOTIDE SEQUENCE [LARGE SCALE GENOMIC DNA]</scope>
    <source>
        <strain evidence="3">ATCC 18683 / 1980 / Ss-1</strain>
    </source>
</reference>
<evidence type="ECO:0000256" key="1">
    <source>
        <dbReference type="SAM" id="MobiDB-lite"/>
    </source>
</evidence>
<dbReference type="AlphaFoldDB" id="A0A1D9PXH0"/>
<gene>
    <name evidence="2" type="ORF">sscle_02g021500</name>
</gene>
<dbReference type="VEuPathDB" id="FungiDB:sscle_02g021500"/>
<dbReference type="EMBL" id="CP017815">
    <property type="protein sequence ID" value="APA07380.1"/>
    <property type="molecule type" value="Genomic_DNA"/>
</dbReference>
<name>A0A1D9PXH0_SCLS1</name>
<evidence type="ECO:0000313" key="3">
    <source>
        <dbReference type="Proteomes" id="UP000177798"/>
    </source>
</evidence>
<feature type="region of interest" description="Disordered" evidence="1">
    <location>
        <begin position="93"/>
        <end position="123"/>
    </location>
</feature>
<dbReference type="Proteomes" id="UP000177798">
    <property type="component" value="Chromosome 2"/>
</dbReference>
<accession>A0A1D9PXH0</accession>
<proteinExistence type="predicted"/>
<protein>
    <submittedName>
        <fullName evidence="2">Uncharacterized protein</fullName>
    </submittedName>
</protein>
<feature type="region of interest" description="Disordered" evidence="1">
    <location>
        <begin position="1"/>
        <end position="33"/>
    </location>
</feature>
<sequence length="123" mass="13114">MSFPYQKVTQTNRLARTPASSAAAQPSGSANQEIQYTPGLRQVVDVLPVSVAHRDGVDPAVTKAAKDRYEIAPSLQNPAKYTATVPGDVAGKKQKLYKLSKKSGSKSRSRSGSKSKSNGCHIL</sequence>